<reference evidence="3 4" key="1">
    <citation type="journal article" date="2023" name="BMC Biol.">
        <title>The compact genome of the sponge Oopsacas minuta (Hexactinellida) is lacking key metazoan core genes.</title>
        <authorList>
            <person name="Santini S."/>
            <person name="Schenkelaars Q."/>
            <person name="Jourda C."/>
            <person name="Duchesne M."/>
            <person name="Belahbib H."/>
            <person name="Rocher C."/>
            <person name="Selva M."/>
            <person name="Riesgo A."/>
            <person name="Vervoort M."/>
            <person name="Leys S.P."/>
            <person name="Kodjabachian L."/>
            <person name="Le Bivic A."/>
            <person name="Borchiellini C."/>
            <person name="Claverie J.M."/>
            <person name="Renard E."/>
        </authorList>
    </citation>
    <scope>NUCLEOTIDE SEQUENCE [LARGE SCALE GENOMIC DNA]</scope>
    <source>
        <strain evidence="3">SPO-2</strain>
    </source>
</reference>
<keyword evidence="1" id="KW-0067">ATP-binding</keyword>
<dbReference type="GO" id="GO:0005524">
    <property type="term" value="F:ATP binding"/>
    <property type="evidence" value="ECO:0007669"/>
    <property type="project" value="UniProtKB-UniRule"/>
</dbReference>
<dbReference type="InterPro" id="IPR027483">
    <property type="entry name" value="PInositol-4-P-4/5-kinase_C_sf"/>
</dbReference>
<dbReference type="Pfam" id="PF01504">
    <property type="entry name" value="PIP5K"/>
    <property type="match status" value="1"/>
</dbReference>
<keyword evidence="4" id="KW-1185">Reference proteome</keyword>
<dbReference type="Gene3D" id="3.30.800.10">
    <property type="entry name" value="Phosphatidylinositol Phosphate Kinase II Beta"/>
    <property type="match status" value="1"/>
</dbReference>
<dbReference type="InterPro" id="IPR027484">
    <property type="entry name" value="PInositol-4-P-5-kinase_N"/>
</dbReference>
<evidence type="ECO:0000256" key="1">
    <source>
        <dbReference type="PROSITE-ProRule" id="PRU00781"/>
    </source>
</evidence>
<accession>A0AAV7JIH2</accession>
<dbReference type="GO" id="GO:0016308">
    <property type="term" value="F:1-phosphatidylinositol-4-phosphate 5-kinase activity"/>
    <property type="evidence" value="ECO:0007669"/>
    <property type="project" value="TreeGrafter"/>
</dbReference>
<dbReference type="Gene3D" id="3.30.810.10">
    <property type="entry name" value="2-Layer Sandwich"/>
    <property type="match status" value="1"/>
</dbReference>
<comment type="caution">
    <text evidence="3">The sequence shown here is derived from an EMBL/GenBank/DDBJ whole genome shotgun (WGS) entry which is preliminary data.</text>
</comment>
<gene>
    <name evidence="3" type="ORF">LOD99_12043</name>
</gene>
<dbReference type="SUPFAM" id="SSF56104">
    <property type="entry name" value="SAICAR synthase-like"/>
    <property type="match status" value="1"/>
</dbReference>
<evidence type="ECO:0000313" key="3">
    <source>
        <dbReference type="EMBL" id="KAI6648234.1"/>
    </source>
</evidence>
<dbReference type="PANTHER" id="PTHR23086:SF101">
    <property type="entry name" value="LP03320P-RELATED"/>
    <property type="match status" value="1"/>
</dbReference>
<keyword evidence="1" id="KW-0547">Nucleotide-binding</keyword>
<dbReference type="GO" id="GO:0046854">
    <property type="term" value="P:phosphatidylinositol phosphate biosynthetic process"/>
    <property type="evidence" value="ECO:0007669"/>
    <property type="project" value="TreeGrafter"/>
</dbReference>
<dbReference type="InterPro" id="IPR002498">
    <property type="entry name" value="PInositol-4-P-4/5-kinase_core"/>
</dbReference>
<evidence type="ECO:0000313" key="4">
    <source>
        <dbReference type="Proteomes" id="UP001165289"/>
    </source>
</evidence>
<dbReference type="GO" id="GO:0005886">
    <property type="term" value="C:plasma membrane"/>
    <property type="evidence" value="ECO:0007669"/>
    <property type="project" value="TreeGrafter"/>
</dbReference>
<sequence>MAKRFPDSPSIPPIAIDHFEPLDSVPYNSPFPSKATIERPISNALKTIKHGNLRIAPDGTMTFKKTEAEVLMAAIQLGISHSLAKLHPKPKRDLLVPDFQSVDNVHFPHAGSDNTPGHKYHDFSFKAYSPIAFRHLRDHFTIEPQDFISSLCYYPLRTIGNPGASGSLFYVSQDDIFIIKTVSSKEALFLQKLLPGYWINLHQNKRTLLPKFFGLYSYSRKGTKKIRLVVMNNLLPSNLEFNFKFDLKGSLHGRSASSREISKTHPTFKDNDYLLHFENGIVISPEKYDLLTETIQRDCQVLESFAIMDYSLLVAIHNISKVRRDFDPLLTEYTSPTTEQRATAALRLSLSLDETEILEHKVFAIVPHTQMDSFTHDYISHLPEGYILARLPCGDLAAVYLGIIDILQSYVVKKKLEHTFKSIIYDGDLISVHKPGFYSLRFQNFICTNVITKDTRIRDPKAVNGPSQLQRRKVKRTSVGSRPVISKMQSNEYSVTPPSYPVESWRTNHTKEESNVSHSEQSMLVHNEDELIRYSQLDIENEASRDTAGSSDLVCSTQVDKNECIATRPIECFPNIGPKSTD</sequence>
<dbReference type="EMBL" id="JAKMXF010000332">
    <property type="protein sequence ID" value="KAI6648234.1"/>
    <property type="molecule type" value="Genomic_DNA"/>
</dbReference>
<dbReference type="SMART" id="SM00330">
    <property type="entry name" value="PIPKc"/>
    <property type="match status" value="1"/>
</dbReference>
<name>A0AAV7JIH2_9METZ</name>
<protein>
    <submittedName>
        <fullName evidence="3">Phosphatidylinositol 4-phosphate 5-kinase type-1 alpha isoform X16</fullName>
    </submittedName>
</protein>
<keyword evidence="1" id="KW-0808">Transferase</keyword>
<feature type="domain" description="PIPK" evidence="2">
    <location>
        <begin position="67"/>
        <end position="450"/>
    </location>
</feature>
<dbReference type="AlphaFoldDB" id="A0AAV7JIH2"/>
<dbReference type="InterPro" id="IPR023610">
    <property type="entry name" value="PInositol-4/5-P-5/4-kinase"/>
</dbReference>
<dbReference type="PANTHER" id="PTHR23086">
    <property type="entry name" value="PHOSPHATIDYLINOSITOL-4-PHOSPHATE 5-KINASE"/>
    <property type="match status" value="1"/>
</dbReference>
<organism evidence="3 4">
    <name type="scientific">Oopsacas minuta</name>
    <dbReference type="NCBI Taxonomy" id="111878"/>
    <lineage>
        <taxon>Eukaryota</taxon>
        <taxon>Metazoa</taxon>
        <taxon>Porifera</taxon>
        <taxon>Hexactinellida</taxon>
        <taxon>Hexasterophora</taxon>
        <taxon>Lyssacinosida</taxon>
        <taxon>Leucopsacidae</taxon>
        <taxon>Oopsacas</taxon>
    </lineage>
</organism>
<keyword evidence="1" id="KW-0418">Kinase</keyword>
<evidence type="ECO:0000259" key="2">
    <source>
        <dbReference type="PROSITE" id="PS51455"/>
    </source>
</evidence>
<dbReference type="PROSITE" id="PS51455">
    <property type="entry name" value="PIPK"/>
    <property type="match status" value="1"/>
</dbReference>
<dbReference type="Proteomes" id="UP001165289">
    <property type="component" value="Unassembled WGS sequence"/>
</dbReference>
<proteinExistence type="predicted"/>